<sequence length="179" mass="21296">MNYFIISQDERIFDAIEPTGVSQVITREQLEEEQLRKMDKLILQFSLKEKTTNEYVDFIQRPIPLLSDQCKQIIEKYVPHMYFKSVVLVDRKQMRQDVYWLIAPPRINCLSDESEFHKDGTIKRLVIDEQKAISHKIFRIDGILEDYILISLDVAESLLRRNFTGIRLKKVEKEGVYER</sequence>
<accession>A0A848D0C2</accession>
<gene>
    <name evidence="1" type="ORF">HF838_13345</name>
</gene>
<dbReference type="RefSeq" id="WP_168975490.1">
    <property type="nucleotide sequence ID" value="NZ_CAMJCG010000045.1"/>
</dbReference>
<dbReference type="EMBL" id="JABAGO010000025">
    <property type="protein sequence ID" value="NME99246.1"/>
    <property type="molecule type" value="Genomic_DNA"/>
</dbReference>
<reference evidence="1 2" key="1">
    <citation type="submission" date="2020-04" db="EMBL/GenBank/DDBJ databases">
        <authorList>
            <person name="Hitch T.C.A."/>
            <person name="Wylensek D."/>
            <person name="Clavel T."/>
        </authorList>
    </citation>
    <scope>NUCLEOTIDE SEQUENCE [LARGE SCALE GENOMIC DNA]</scope>
    <source>
        <strain evidence="1 2">WB01_D5_05</strain>
    </source>
</reference>
<protein>
    <submittedName>
        <fullName evidence="1">Serine protease</fullName>
    </submittedName>
</protein>
<organism evidence="1 2">
    <name type="scientific">Aneurinibacillus aneurinilyticus</name>
    <name type="common">Bacillus aneurinolyticus</name>
    <dbReference type="NCBI Taxonomy" id="1391"/>
    <lineage>
        <taxon>Bacteria</taxon>
        <taxon>Bacillati</taxon>
        <taxon>Bacillota</taxon>
        <taxon>Bacilli</taxon>
        <taxon>Bacillales</taxon>
        <taxon>Paenibacillaceae</taxon>
        <taxon>Aneurinibacillus group</taxon>
        <taxon>Aneurinibacillus</taxon>
    </lineage>
</organism>
<name>A0A848D0C2_ANEAE</name>
<dbReference type="AlphaFoldDB" id="A0A848D0C2"/>
<proteinExistence type="predicted"/>
<dbReference type="GO" id="GO:0008233">
    <property type="term" value="F:peptidase activity"/>
    <property type="evidence" value="ECO:0007669"/>
    <property type="project" value="UniProtKB-KW"/>
</dbReference>
<dbReference type="Proteomes" id="UP000561326">
    <property type="component" value="Unassembled WGS sequence"/>
</dbReference>
<comment type="caution">
    <text evidence="1">The sequence shown here is derived from an EMBL/GenBank/DDBJ whole genome shotgun (WGS) entry which is preliminary data.</text>
</comment>
<keyword evidence="1" id="KW-0645">Protease</keyword>
<evidence type="ECO:0000313" key="2">
    <source>
        <dbReference type="Proteomes" id="UP000561326"/>
    </source>
</evidence>
<keyword evidence="1" id="KW-0378">Hydrolase</keyword>
<evidence type="ECO:0000313" key="1">
    <source>
        <dbReference type="EMBL" id="NME99246.1"/>
    </source>
</evidence>
<dbReference type="GO" id="GO:0006508">
    <property type="term" value="P:proteolysis"/>
    <property type="evidence" value="ECO:0007669"/>
    <property type="project" value="UniProtKB-KW"/>
</dbReference>